<evidence type="ECO:0000313" key="2">
    <source>
        <dbReference type="Proteomes" id="UP000006860"/>
    </source>
</evidence>
<dbReference type="HOGENOM" id="CLU_423290_0_0_0"/>
<dbReference type="Proteomes" id="UP000006860">
    <property type="component" value="Chromosome"/>
</dbReference>
<dbReference type="EMBL" id="CP002546">
    <property type="protein sequence ID" value="ADY59447.1"/>
    <property type="molecule type" value="Genomic_DNA"/>
</dbReference>
<dbReference type="AlphaFoldDB" id="F0SGA5"/>
<evidence type="ECO:0000313" key="1">
    <source>
        <dbReference type="EMBL" id="ADY59447.1"/>
    </source>
</evidence>
<gene>
    <name evidence="1" type="ordered locus">Plabr_1837</name>
</gene>
<reference evidence="2" key="1">
    <citation type="submission" date="2011-02" db="EMBL/GenBank/DDBJ databases">
        <title>The complete genome of Planctomyces brasiliensis DSM 5305.</title>
        <authorList>
            <person name="Lucas S."/>
            <person name="Copeland A."/>
            <person name="Lapidus A."/>
            <person name="Bruce D."/>
            <person name="Goodwin L."/>
            <person name="Pitluck S."/>
            <person name="Kyrpides N."/>
            <person name="Mavromatis K."/>
            <person name="Pagani I."/>
            <person name="Ivanova N."/>
            <person name="Ovchinnikova G."/>
            <person name="Lu M."/>
            <person name="Detter J.C."/>
            <person name="Han C."/>
            <person name="Land M."/>
            <person name="Hauser L."/>
            <person name="Markowitz V."/>
            <person name="Cheng J.-F."/>
            <person name="Hugenholtz P."/>
            <person name="Woyke T."/>
            <person name="Wu D."/>
            <person name="Tindall B."/>
            <person name="Pomrenke H.G."/>
            <person name="Brambilla E."/>
            <person name="Klenk H.-P."/>
            <person name="Eisen J.A."/>
        </authorList>
    </citation>
    <scope>NUCLEOTIDE SEQUENCE [LARGE SCALE GENOMIC DNA]</scope>
    <source>
        <strain evidence="2">ATCC 49424 / DSM 5305 / JCM 21570 / NBRC 103401 / IFAM 1448</strain>
    </source>
</reference>
<name>F0SGA5_RUBBR</name>
<sequence length="647" mass="72065">MTDSLRSSSNDTLAPASWLQQSPAEMVATLRNFRWKRSATDLQSALASDDAAALASLFRKQWKALGPGKAKRKQAAWRSHAELLRTQLKTTLVETHPEIVTPWADLLDRAMTDSVEVSRNGEAAALATTAAAVADQFARTPLLMVDCAPEDQLVAALQAMAAVDVLLLSGGHLPDETLLALQWGLLRDATTLQQLGNWPDADDEAAASRKRLLGELSCLLGSVFTDLSGMRDLSRLGRSMLASELDAVTDSDGTPHGRMLNVFPQLLATFARHAIICEQTEQKFLPGKSEERYRQLLERGCALTDDFGQLALSTCPPEQWIPVLQTAVGMLPDWKKQAWARSTLASLPGNDEAASKAADKRGFAEDESAATHTEWGEVTCLRNNWYPGSDRLAVLHGRADMQLELNVLSTPMLRGVWKTQIQMDDQPVSLSDNWAVMCWHNVDSCDYLELQQRIDGLILERQLLLSRNDHLAVLIDTVKTEADTSLSLQWTLPLTDGWRARPANDERHLVFQKPGPLRVLPLALPQERVHKADGELTADDQAIHASISGQRAISLPVMFDWSPERRGKFCHWNRLTVTEERRVLTPQETFASRIRIGKHQWMLLRNLQHSGKPRAVLGQHITPETLFADFHRTGEVDKLLEVHYGEE</sequence>
<protein>
    <submittedName>
        <fullName evidence="1">Uncharacterized protein</fullName>
    </submittedName>
</protein>
<keyword evidence="2" id="KW-1185">Reference proteome</keyword>
<organism evidence="1 2">
    <name type="scientific">Rubinisphaera brasiliensis (strain ATCC 49424 / DSM 5305 / JCM 21570 / IAM 15109 / NBRC 103401 / IFAM 1448)</name>
    <name type="common">Planctomyces brasiliensis</name>
    <dbReference type="NCBI Taxonomy" id="756272"/>
    <lineage>
        <taxon>Bacteria</taxon>
        <taxon>Pseudomonadati</taxon>
        <taxon>Planctomycetota</taxon>
        <taxon>Planctomycetia</taxon>
        <taxon>Planctomycetales</taxon>
        <taxon>Planctomycetaceae</taxon>
        <taxon>Rubinisphaera</taxon>
    </lineage>
</organism>
<dbReference type="RefSeq" id="WP_013628174.1">
    <property type="nucleotide sequence ID" value="NC_015174.1"/>
</dbReference>
<accession>F0SGA5</accession>
<dbReference type="OrthoDB" id="277106at2"/>
<dbReference type="KEGG" id="pbs:Plabr_1837"/>
<proteinExistence type="predicted"/>
<dbReference type="eggNOG" id="ENOG5031EBW">
    <property type="taxonomic scope" value="Bacteria"/>
</dbReference>